<proteinExistence type="predicted"/>
<evidence type="ECO:0000313" key="3">
    <source>
        <dbReference type="EMBL" id="WOO42274.1"/>
    </source>
</evidence>
<keyword evidence="2" id="KW-0472">Membrane</keyword>
<feature type="compositionally biased region" description="Polar residues" evidence="1">
    <location>
        <begin position="1"/>
        <end position="25"/>
    </location>
</feature>
<dbReference type="EMBL" id="CP136920">
    <property type="protein sequence ID" value="WOO42274.1"/>
    <property type="molecule type" value="Genomic_DNA"/>
</dbReference>
<reference evidence="3 4" key="1">
    <citation type="submission" date="2023-10" db="EMBL/GenBank/DDBJ databases">
        <title>Rubellicoccus peritrichatus gen. nov., sp. nov., isolated from an algae of coral reef tank.</title>
        <authorList>
            <person name="Luo J."/>
        </authorList>
    </citation>
    <scope>NUCLEOTIDE SEQUENCE [LARGE SCALE GENOMIC DNA]</scope>
    <source>
        <strain evidence="3 4">CR14</strain>
    </source>
</reference>
<keyword evidence="2" id="KW-0812">Transmembrane</keyword>
<keyword evidence="2" id="KW-1133">Transmembrane helix</keyword>
<evidence type="ECO:0000256" key="1">
    <source>
        <dbReference type="SAM" id="MobiDB-lite"/>
    </source>
</evidence>
<organism evidence="3 4">
    <name type="scientific">Rubellicoccus peritrichatus</name>
    <dbReference type="NCBI Taxonomy" id="3080537"/>
    <lineage>
        <taxon>Bacteria</taxon>
        <taxon>Pseudomonadati</taxon>
        <taxon>Verrucomicrobiota</taxon>
        <taxon>Opitutia</taxon>
        <taxon>Puniceicoccales</taxon>
        <taxon>Cerasicoccaceae</taxon>
        <taxon>Rubellicoccus</taxon>
    </lineage>
</organism>
<feature type="transmembrane region" description="Helical" evidence="2">
    <location>
        <begin position="44"/>
        <end position="66"/>
    </location>
</feature>
<gene>
    <name evidence="3" type="ORF">RZN69_04175</name>
</gene>
<dbReference type="RefSeq" id="WP_317834791.1">
    <property type="nucleotide sequence ID" value="NZ_CP136920.1"/>
</dbReference>
<accession>A0AAQ3LHQ5</accession>
<dbReference type="Proteomes" id="UP001304300">
    <property type="component" value="Chromosome"/>
</dbReference>
<protein>
    <submittedName>
        <fullName evidence="3">Uncharacterized protein</fullName>
    </submittedName>
</protein>
<evidence type="ECO:0000256" key="2">
    <source>
        <dbReference type="SAM" id="Phobius"/>
    </source>
</evidence>
<dbReference type="AlphaFoldDB" id="A0AAQ3LHQ5"/>
<feature type="region of interest" description="Disordered" evidence="1">
    <location>
        <begin position="1"/>
        <end position="31"/>
    </location>
</feature>
<name>A0AAQ3LHQ5_9BACT</name>
<sequence length="67" mass="7312">MSSPKDITDSLGSWNPEPGSSNGPSLASRPVPERRLRSDLFGGFIYSLLVGVLFSQVLFLITFDLIL</sequence>
<keyword evidence="4" id="KW-1185">Reference proteome</keyword>
<dbReference type="KEGG" id="puo:RZN69_04175"/>
<evidence type="ECO:0000313" key="4">
    <source>
        <dbReference type="Proteomes" id="UP001304300"/>
    </source>
</evidence>